<evidence type="ECO:0000256" key="1">
    <source>
        <dbReference type="SAM" id="SignalP"/>
    </source>
</evidence>
<accession>A0A3M7T8R2</accession>
<dbReference type="EMBL" id="REGN01000098">
    <property type="protein sequence ID" value="RNA44473.1"/>
    <property type="molecule type" value="Genomic_DNA"/>
</dbReference>
<name>A0A3M7T8R2_BRAPC</name>
<sequence>MISMTRFFIVLLTVFLICLSVSLLKKNYFSKKNNPNSELNLSIGQNGVSRFSADNLNQILGQDQNVPLIDRQPCLCAQPKFAKAFLRDLNELQSAIVSEEVYNQTNDDSFEDVCIYENQYENSQFLREHFKLEKLNDTDSTRTRELVSHSVSCF</sequence>
<evidence type="ECO:0000313" key="3">
    <source>
        <dbReference type="Proteomes" id="UP000276133"/>
    </source>
</evidence>
<organism evidence="2 3">
    <name type="scientific">Brachionus plicatilis</name>
    <name type="common">Marine rotifer</name>
    <name type="synonym">Brachionus muelleri</name>
    <dbReference type="NCBI Taxonomy" id="10195"/>
    <lineage>
        <taxon>Eukaryota</taxon>
        <taxon>Metazoa</taxon>
        <taxon>Spiralia</taxon>
        <taxon>Gnathifera</taxon>
        <taxon>Rotifera</taxon>
        <taxon>Eurotatoria</taxon>
        <taxon>Monogononta</taxon>
        <taxon>Pseudotrocha</taxon>
        <taxon>Ploima</taxon>
        <taxon>Brachionidae</taxon>
        <taxon>Brachionus</taxon>
    </lineage>
</organism>
<keyword evidence="1" id="KW-0732">Signal</keyword>
<dbReference type="Proteomes" id="UP000276133">
    <property type="component" value="Unassembled WGS sequence"/>
</dbReference>
<keyword evidence="3" id="KW-1185">Reference proteome</keyword>
<protein>
    <submittedName>
        <fullName evidence="2">Uncharacterized protein</fullName>
    </submittedName>
</protein>
<comment type="caution">
    <text evidence="2">The sequence shown here is derived from an EMBL/GenBank/DDBJ whole genome shotgun (WGS) entry which is preliminary data.</text>
</comment>
<gene>
    <name evidence="2" type="ORF">BpHYR1_045699</name>
</gene>
<proteinExistence type="predicted"/>
<dbReference type="AlphaFoldDB" id="A0A3M7T8R2"/>
<feature type="chain" id="PRO_5018304675" evidence="1">
    <location>
        <begin position="21"/>
        <end position="154"/>
    </location>
</feature>
<reference evidence="2 3" key="1">
    <citation type="journal article" date="2018" name="Sci. Rep.">
        <title>Genomic signatures of local adaptation to the degree of environmental predictability in rotifers.</title>
        <authorList>
            <person name="Franch-Gras L."/>
            <person name="Hahn C."/>
            <person name="Garcia-Roger E.M."/>
            <person name="Carmona M.J."/>
            <person name="Serra M."/>
            <person name="Gomez A."/>
        </authorList>
    </citation>
    <scope>NUCLEOTIDE SEQUENCE [LARGE SCALE GENOMIC DNA]</scope>
    <source>
        <strain evidence="2">HYR1</strain>
    </source>
</reference>
<feature type="signal peptide" evidence="1">
    <location>
        <begin position="1"/>
        <end position="20"/>
    </location>
</feature>
<evidence type="ECO:0000313" key="2">
    <source>
        <dbReference type="EMBL" id="RNA44473.1"/>
    </source>
</evidence>